<comment type="subcellular location">
    <subcellularLocation>
        <location evidence="1">Membrane</location>
        <topology evidence="1">Multi-pass membrane protein</topology>
    </subcellularLocation>
</comment>
<keyword evidence="3 5" id="KW-1133">Transmembrane helix</keyword>
<dbReference type="GO" id="GO:0016020">
    <property type="term" value="C:membrane"/>
    <property type="evidence" value="ECO:0007669"/>
    <property type="project" value="UniProtKB-SubCell"/>
</dbReference>
<sequence length="152" mass="15924">MSSTTSSTYWRVGAIYGAAAVCLGAFGAHGLKNRVSDPAKIASWNTAAQYHVPMDPTKIPFRLRFVSVNADLLAQLAHSIALLIARDNPVAAGLFTAGMTMFSGSIYALILDPARFKFLGPVTPLGGLCLIGGWLSLAFGKGPSVAAGELRL</sequence>
<protein>
    <submittedName>
        <fullName evidence="6">Uncharacterized protein</fullName>
    </submittedName>
</protein>
<dbReference type="EMBL" id="KN714705">
    <property type="protein sequence ID" value="KUI57829.1"/>
    <property type="molecule type" value="Genomic_DNA"/>
</dbReference>
<dbReference type="PANTHER" id="PTHR43461:SF1">
    <property type="entry name" value="TRANSMEMBRANE PROTEIN 256"/>
    <property type="match status" value="1"/>
</dbReference>
<dbReference type="Proteomes" id="UP000078576">
    <property type="component" value="Unassembled WGS sequence"/>
</dbReference>
<dbReference type="Pfam" id="PF04241">
    <property type="entry name" value="DUF423"/>
    <property type="match status" value="2"/>
</dbReference>
<feature type="transmembrane region" description="Helical" evidence="5">
    <location>
        <begin position="118"/>
        <end position="139"/>
    </location>
</feature>
<evidence type="ECO:0000256" key="2">
    <source>
        <dbReference type="ARBA" id="ARBA00022692"/>
    </source>
</evidence>
<feature type="transmembrane region" description="Helical" evidence="5">
    <location>
        <begin position="12"/>
        <end position="31"/>
    </location>
</feature>
<dbReference type="AlphaFoldDB" id="A0A194V1P0"/>
<evidence type="ECO:0000256" key="4">
    <source>
        <dbReference type="ARBA" id="ARBA00023136"/>
    </source>
</evidence>
<evidence type="ECO:0000313" key="6">
    <source>
        <dbReference type="EMBL" id="KUI57829.1"/>
    </source>
</evidence>
<dbReference type="OrthoDB" id="269173at2759"/>
<dbReference type="InterPro" id="IPR006696">
    <property type="entry name" value="DUF423"/>
</dbReference>
<proteinExistence type="predicted"/>
<evidence type="ECO:0000313" key="7">
    <source>
        <dbReference type="Proteomes" id="UP000078576"/>
    </source>
</evidence>
<evidence type="ECO:0000256" key="3">
    <source>
        <dbReference type="ARBA" id="ARBA00022989"/>
    </source>
</evidence>
<organism evidence="6 7">
    <name type="scientific">Cytospora mali</name>
    <name type="common">Apple Valsa canker fungus</name>
    <name type="synonym">Valsa mali</name>
    <dbReference type="NCBI Taxonomy" id="578113"/>
    <lineage>
        <taxon>Eukaryota</taxon>
        <taxon>Fungi</taxon>
        <taxon>Dikarya</taxon>
        <taxon>Ascomycota</taxon>
        <taxon>Pezizomycotina</taxon>
        <taxon>Sordariomycetes</taxon>
        <taxon>Sordariomycetidae</taxon>
        <taxon>Diaporthales</taxon>
        <taxon>Cytosporaceae</taxon>
        <taxon>Cytospora</taxon>
    </lineage>
</organism>
<feature type="transmembrane region" description="Helical" evidence="5">
    <location>
        <begin position="90"/>
        <end position="111"/>
    </location>
</feature>
<accession>A0A194V1P0</accession>
<name>A0A194V1P0_CYTMA</name>
<evidence type="ECO:0000256" key="1">
    <source>
        <dbReference type="ARBA" id="ARBA00004141"/>
    </source>
</evidence>
<keyword evidence="4 5" id="KW-0472">Membrane</keyword>
<keyword evidence="7" id="KW-1185">Reference proteome</keyword>
<reference evidence="7" key="1">
    <citation type="submission" date="2014-12" db="EMBL/GenBank/DDBJ databases">
        <title>Genome Sequence of Valsa Canker Pathogens Uncovers a Specific Adaption of Colonization on Woody Bark.</title>
        <authorList>
            <person name="Yin Z."/>
            <person name="Liu H."/>
            <person name="Gao X."/>
            <person name="Li Z."/>
            <person name="Song N."/>
            <person name="Ke X."/>
            <person name="Dai Q."/>
            <person name="Wu Y."/>
            <person name="Sun Y."/>
            <person name="Xu J.-R."/>
            <person name="Kang Z.K."/>
            <person name="Wang L."/>
            <person name="Huang L."/>
        </authorList>
    </citation>
    <scope>NUCLEOTIDE SEQUENCE [LARGE SCALE GENOMIC DNA]</scope>
    <source>
        <strain evidence="7">SXYL134</strain>
    </source>
</reference>
<keyword evidence="2 5" id="KW-0812">Transmembrane</keyword>
<evidence type="ECO:0000256" key="5">
    <source>
        <dbReference type="SAM" id="Phobius"/>
    </source>
</evidence>
<gene>
    <name evidence="6" type="ORF">VP1G_05198</name>
</gene>
<dbReference type="STRING" id="694573.A0A194V1P0"/>
<dbReference type="PANTHER" id="PTHR43461">
    <property type="entry name" value="TRANSMEMBRANE PROTEIN 256"/>
    <property type="match status" value="1"/>
</dbReference>